<keyword evidence="5" id="KW-0378">Hydrolase</keyword>
<dbReference type="PANTHER" id="PTHR47466">
    <property type="match status" value="1"/>
</dbReference>
<evidence type="ECO:0000256" key="9">
    <source>
        <dbReference type="SAM" id="Coils"/>
    </source>
</evidence>
<feature type="domain" description="Secretion system C-terminal sorting" evidence="12">
    <location>
        <begin position="360"/>
        <end position="431"/>
    </location>
</feature>
<keyword evidence="6" id="KW-0862">Zinc</keyword>
<evidence type="ECO:0000256" key="7">
    <source>
        <dbReference type="ARBA" id="ARBA00023049"/>
    </source>
</evidence>
<dbReference type="InterPro" id="IPR008754">
    <property type="entry name" value="Peptidase_M43"/>
</dbReference>
<reference evidence="13" key="1">
    <citation type="submission" date="2018-12" db="EMBL/GenBank/DDBJ databases">
        <title>Draft genome sequence of Flaovobacterium columnare BGFS27 isolated from channel catfish in Alabama.</title>
        <authorList>
            <person name="Cai W."/>
            <person name="Arias C."/>
        </authorList>
    </citation>
    <scope>NUCLEOTIDE SEQUENCE [LARGE SCALE GENOMIC DNA]</scope>
    <source>
        <strain evidence="13">BGFS27</strain>
    </source>
</reference>
<accession>A0AA94F528</accession>
<organism evidence="13">
    <name type="scientific">Flavobacterium columnare</name>
    <dbReference type="NCBI Taxonomy" id="996"/>
    <lineage>
        <taxon>Bacteria</taxon>
        <taxon>Pseudomonadati</taxon>
        <taxon>Bacteroidota</taxon>
        <taxon>Flavobacteriia</taxon>
        <taxon>Flavobacteriales</taxon>
        <taxon>Flavobacteriaceae</taxon>
        <taxon>Flavobacterium</taxon>
    </lineage>
</organism>
<evidence type="ECO:0000256" key="3">
    <source>
        <dbReference type="ARBA" id="ARBA00022723"/>
    </source>
</evidence>
<dbReference type="SUPFAM" id="SSF55486">
    <property type="entry name" value="Metalloproteases ('zincins'), catalytic domain"/>
    <property type="match status" value="1"/>
</dbReference>
<dbReference type="GO" id="GO:0006508">
    <property type="term" value="P:proteolysis"/>
    <property type="evidence" value="ECO:0007669"/>
    <property type="project" value="UniProtKB-KW"/>
</dbReference>
<comment type="caution">
    <text evidence="13">The sequence shown here is derived from an EMBL/GenBank/DDBJ whole genome shotgun (WGS) entry which is preliminary data.</text>
</comment>
<keyword evidence="9" id="KW-0175">Coiled coil</keyword>
<protein>
    <submittedName>
        <fullName evidence="13">T9SS C-terminal target domain-containing protein</fullName>
    </submittedName>
</protein>
<evidence type="ECO:0000256" key="6">
    <source>
        <dbReference type="ARBA" id="ARBA00022833"/>
    </source>
</evidence>
<dbReference type="GO" id="GO:0046872">
    <property type="term" value="F:metal ion binding"/>
    <property type="evidence" value="ECO:0007669"/>
    <property type="project" value="UniProtKB-KW"/>
</dbReference>
<evidence type="ECO:0000256" key="5">
    <source>
        <dbReference type="ARBA" id="ARBA00022801"/>
    </source>
</evidence>
<evidence type="ECO:0000259" key="12">
    <source>
        <dbReference type="Pfam" id="PF18962"/>
    </source>
</evidence>
<evidence type="ECO:0000256" key="1">
    <source>
        <dbReference type="ARBA" id="ARBA00008721"/>
    </source>
</evidence>
<proteinExistence type="inferred from homology"/>
<dbReference type="InterPro" id="IPR024079">
    <property type="entry name" value="MetalloPept_cat_dom_sf"/>
</dbReference>
<dbReference type="EMBL" id="RWGX01000004">
    <property type="protein sequence ID" value="RVU88220.1"/>
    <property type="molecule type" value="Genomic_DNA"/>
</dbReference>
<dbReference type="Pfam" id="PF18962">
    <property type="entry name" value="Por_Secre_tail"/>
    <property type="match status" value="1"/>
</dbReference>
<evidence type="ECO:0000256" key="4">
    <source>
        <dbReference type="ARBA" id="ARBA00022729"/>
    </source>
</evidence>
<evidence type="ECO:0000256" key="2">
    <source>
        <dbReference type="ARBA" id="ARBA00022670"/>
    </source>
</evidence>
<keyword evidence="4 10" id="KW-0732">Signal</keyword>
<keyword evidence="7" id="KW-0482">Metalloprotease</keyword>
<feature type="signal peptide" evidence="10">
    <location>
        <begin position="1"/>
        <end position="19"/>
    </location>
</feature>
<evidence type="ECO:0000313" key="13">
    <source>
        <dbReference type="EMBL" id="RVU88220.1"/>
    </source>
</evidence>
<comment type="similarity">
    <text evidence="1">Belongs to the peptidase M43B family.</text>
</comment>
<keyword evidence="3" id="KW-0479">Metal-binding</keyword>
<evidence type="ECO:0000256" key="8">
    <source>
        <dbReference type="ARBA" id="ARBA00023157"/>
    </source>
</evidence>
<sequence length="436" mass="50354">MIKKVKTLLFLALSYPVFAQNIKCKTTETNKNQVNKIRVQANKKWDEEVNIPEITDKDLEKEFIIPVVFHIFDEGYVYYPETKKAKPNGYYLADEKNITIEKIKKALEKVNEDFNGLNHDYNTVDPDFQAIKSKLKIKFELAKIGKNGKYRPEGCVIFYKKDEKGFGNNDQKIKNLIQNKYAWDNNKYINVYIQNDIFDDQENNSGVATYPDQEKTNHNFSRIVYSGTSIYGNTNDEFASTLTHEFGHFLGLIHTFENGCKGTDEVDDTPQENTIVANTQCISAFNCNKEKINSENYMGYNGAYGCYKMFTKGQVQRMYKALHHSSRKKLWQKGNLVVTGLLQEELLSNNQYDAKKTINIYPNPFNSKIEISVEEDIKEIKIFDILGKEILTNLQTTNQKIININQLENLKTGLYIVKIITVSGKIISKKITKNKY</sequence>
<dbReference type="InterPro" id="IPR026444">
    <property type="entry name" value="Secre_tail"/>
</dbReference>
<feature type="chain" id="PRO_5041741240" evidence="10">
    <location>
        <begin position="20"/>
        <end position="436"/>
    </location>
</feature>
<dbReference type="Gene3D" id="3.40.390.10">
    <property type="entry name" value="Collagenase (Catalytic Domain)"/>
    <property type="match status" value="1"/>
</dbReference>
<gene>
    <name evidence="13" type="ORF">EJB19_08565</name>
</gene>
<name>A0AA94F528_9FLAO</name>
<feature type="domain" description="Peptidase M43 pregnancy-associated plasma-A" evidence="11">
    <location>
        <begin position="179"/>
        <end position="322"/>
    </location>
</feature>
<dbReference type="Pfam" id="PF05572">
    <property type="entry name" value="Peptidase_M43"/>
    <property type="match status" value="1"/>
</dbReference>
<dbReference type="AlphaFoldDB" id="A0AA94F528"/>
<evidence type="ECO:0000256" key="10">
    <source>
        <dbReference type="SAM" id="SignalP"/>
    </source>
</evidence>
<keyword evidence="8" id="KW-1015">Disulfide bond</keyword>
<dbReference type="NCBIfam" id="TIGR04183">
    <property type="entry name" value="Por_Secre_tail"/>
    <property type="match status" value="1"/>
</dbReference>
<dbReference type="PANTHER" id="PTHR47466:SF1">
    <property type="entry name" value="METALLOPROTEASE MEP1 (AFU_ORTHOLOGUE AFUA_1G07730)-RELATED"/>
    <property type="match status" value="1"/>
</dbReference>
<keyword evidence="2" id="KW-0645">Protease</keyword>
<feature type="coiled-coil region" evidence="9">
    <location>
        <begin position="93"/>
        <end position="120"/>
    </location>
</feature>
<evidence type="ECO:0000259" key="11">
    <source>
        <dbReference type="Pfam" id="PF05572"/>
    </source>
</evidence>
<dbReference type="GO" id="GO:0008237">
    <property type="term" value="F:metallopeptidase activity"/>
    <property type="evidence" value="ECO:0007669"/>
    <property type="project" value="UniProtKB-KW"/>
</dbReference>